<comment type="similarity">
    <text evidence="1">Belongs to the small GTPase superfamily. Ras family.</text>
</comment>
<sequence>QFIKPDCKLHARGRGSLTVRFITRRFIGDYDPTLEMIYRHMAVIDGEMVHFEILDTAGQVSSHRWLTPANTDRATSLAIGGHPCSSTSFNLSCLKYQLSCLSQKNDILESLPPK</sequence>
<comment type="catalytic activity">
    <reaction evidence="6">
        <text>GTP + H2O = GDP + phosphate + H(+)</text>
        <dbReference type="Rhea" id="RHEA:19669"/>
        <dbReference type="ChEBI" id="CHEBI:15377"/>
        <dbReference type="ChEBI" id="CHEBI:15378"/>
        <dbReference type="ChEBI" id="CHEBI:37565"/>
        <dbReference type="ChEBI" id="CHEBI:43474"/>
        <dbReference type="ChEBI" id="CHEBI:58189"/>
        <dbReference type="EC" id="3.6.5.2"/>
    </reaction>
</comment>
<name>A0A8C3B7P4_CAIMO</name>
<dbReference type="PANTHER" id="PTHR45704">
    <property type="entry name" value="RAS-LIKE FAMILY MEMBER 11"/>
    <property type="match status" value="1"/>
</dbReference>
<reference evidence="7" key="3">
    <citation type="submission" date="2025-09" db="UniProtKB">
        <authorList>
            <consortium name="Ensembl"/>
        </authorList>
    </citation>
    <scope>IDENTIFICATION</scope>
</reference>
<keyword evidence="4" id="KW-0378">Hydrolase</keyword>
<evidence type="ECO:0000256" key="4">
    <source>
        <dbReference type="ARBA" id="ARBA00022801"/>
    </source>
</evidence>
<dbReference type="InterPro" id="IPR051065">
    <property type="entry name" value="Ras-related_GTPase"/>
</dbReference>
<reference evidence="7" key="1">
    <citation type="submission" date="2018-09" db="EMBL/GenBank/DDBJ databases">
        <title>Common duck and Muscovy duck high density SNP chip.</title>
        <authorList>
            <person name="Vignal A."/>
            <person name="Thebault N."/>
            <person name="Warren W.C."/>
        </authorList>
    </citation>
    <scope>NUCLEOTIDE SEQUENCE [LARGE SCALE GENOMIC DNA]</scope>
</reference>
<proteinExistence type="inferred from homology"/>
<dbReference type="SUPFAM" id="SSF52540">
    <property type="entry name" value="P-loop containing nucleoside triphosphate hydrolases"/>
    <property type="match status" value="1"/>
</dbReference>
<dbReference type="EC" id="3.6.5.2" evidence="2"/>
<protein>
    <recommendedName>
        <fullName evidence="2">small monomeric GTPase</fullName>
        <ecNumber evidence="2">3.6.5.2</ecNumber>
    </recommendedName>
</protein>
<dbReference type="GO" id="GO:0003925">
    <property type="term" value="F:G protein activity"/>
    <property type="evidence" value="ECO:0007669"/>
    <property type="project" value="UniProtKB-EC"/>
</dbReference>
<dbReference type="GO" id="GO:0005525">
    <property type="term" value="F:GTP binding"/>
    <property type="evidence" value="ECO:0007669"/>
    <property type="project" value="UniProtKB-KW"/>
</dbReference>
<organism evidence="7 8">
    <name type="scientific">Cairina moschata</name>
    <name type="common">Muscovy duck</name>
    <dbReference type="NCBI Taxonomy" id="8855"/>
    <lineage>
        <taxon>Eukaryota</taxon>
        <taxon>Metazoa</taxon>
        <taxon>Chordata</taxon>
        <taxon>Craniata</taxon>
        <taxon>Vertebrata</taxon>
        <taxon>Euteleostomi</taxon>
        <taxon>Archelosauria</taxon>
        <taxon>Archosauria</taxon>
        <taxon>Dinosauria</taxon>
        <taxon>Saurischia</taxon>
        <taxon>Theropoda</taxon>
        <taxon>Coelurosauria</taxon>
        <taxon>Aves</taxon>
        <taxon>Neognathae</taxon>
        <taxon>Galloanserae</taxon>
        <taxon>Anseriformes</taxon>
        <taxon>Anatidae</taxon>
        <taxon>Anatinae</taxon>
        <taxon>Cairina</taxon>
    </lineage>
</organism>
<dbReference type="Gene3D" id="3.40.50.300">
    <property type="entry name" value="P-loop containing nucleotide triphosphate hydrolases"/>
    <property type="match status" value="1"/>
</dbReference>
<evidence type="ECO:0000256" key="2">
    <source>
        <dbReference type="ARBA" id="ARBA00011984"/>
    </source>
</evidence>
<evidence type="ECO:0000256" key="6">
    <source>
        <dbReference type="ARBA" id="ARBA00048098"/>
    </source>
</evidence>
<dbReference type="InterPro" id="IPR001806">
    <property type="entry name" value="Small_GTPase"/>
</dbReference>
<dbReference type="AlphaFoldDB" id="A0A8C3B7P4"/>
<keyword evidence="8" id="KW-1185">Reference proteome</keyword>
<dbReference type="Pfam" id="PF00071">
    <property type="entry name" value="Ras"/>
    <property type="match status" value="1"/>
</dbReference>
<evidence type="ECO:0000313" key="7">
    <source>
        <dbReference type="Ensembl" id="ENSCMMP00000000652.1"/>
    </source>
</evidence>
<dbReference type="Proteomes" id="UP000694556">
    <property type="component" value="Chromosome 5"/>
</dbReference>
<dbReference type="Ensembl" id="ENSCMMT00000000746.1">
    <property type="protein sequence ID" value="ENSCMMP00000000652.1"/>
    <property type="gene ID" value="ENSCMMG00000000453.1"/>
</dbReference>
<dbReference type="InterPro" id="IPR027417">
    <property type="entry name" value="P-loop_NTPase"/>
</dbReference>
<evidence type="ECO:0000256" key="1">
    <source>
        <dbReference type="ARBA" id="ARBA00008344"/>
    </source>
</evidence>
<evidence type="ECO:0000256" key="5">
    <source>
        <dbReference type="ARBA" id="ARBA00023134"/>
    </source>
</evidence>
<accession>A0A8C3B7P4</accession>
<keyword evidence="5" id="KW-0342">GTP-binding</keyword>
<evidence type="ECO:0000313" key="8">
    <source>
        <dbReference type="Proteomes" id="UP000694556"/>
    </source>
</evidence>
<reference evidence="7" key="2">
    <citation type="submission" date="2025-08" db="UniProtKB">
        <authorList>
            <consortium name="Ensembl"/>
        </authorList>
    </citation>
    <scope>IDENTIFICATION</scope>
</reference>
<keyword evidence="3" id="KW-0547">Nucleotide-binding</keyword>
<evidence type="ECO:0000256" key="3">
    <source>
        <dbReference type="ARBA" id="ARBA00022741"/>
    </source>
</evidence>